<organism evidence="2 3">
    <name type="scientific">Nocardiopsis gilva YIM 90087</name>
    <dbReference type="NCBI Taxonomy" id="1235441"/>
    <lineage>
        <taxon>Bacteria</taxon>
        <taxon>Bacillati</taxon>
        <taxon>Actinomycetota</taxon>
        <taxon>Actinomycetes</taxon>
        <taxon>Streptosporangiales</taxon>
        <taxon>Nocardiopsidaceae</taxon>
        <taxon>Nocardiopsis</taxon>
    </lineage>
</organism>
<accession>A0A223SBW4</accession>
<dbReference type="OrthoDB" id="4335221at2"/>
<protein>
    <recommendedName>
        <fullName evidence="4">Serine/arginine repetitive matrix protein 2</fullName>
    </recommendedName>
</protein>
<proteinExistence type="predicted"/>
<evidence type="ECO:0000313" key="3">
    <source>
        <dbReference type="Proteomes" id="UP000215005"/>
    </source>
</evidence>
<reference evidence="2 3" key="1">
    <citation type="submission" date="2017-08" db="EMBL/GenBank/DDBJ databases">
        <title>The complete genome sequence of Nocardiopsis gilva YIM 90087.</title>
        <authorList>
            <person name="Yin M."/>
            <person name="Tang S."/>
        </authorList>
    </citation>
    <scope>NUCLEOTIDE SEQUENCE [LARGE SCALE GENOMIC DNA]</scope>
    <source>
        <strain evidence="2 3">YIM 90087</strain>
    </source>
</reference>
<sequence length="285" mass="31106">MTGHDTADHDTAVWDAEEQCWTLPDRDDLTSETDRPDPAPTPLGTLPYRAVGLIPETWTKPQNRVRLLAATGGAIVLLVGGVAVLTDTSEDESDGGDAQVATPPPEVPTEDADVNGGLDNQQDEEHGSPSTEQPEEQPTSSDAYQLIDDPQGFALYVPESWTRSQDEDEEAGAIYTAPDDERYLLQVMWEDDSTDSPEEILERRVRQTASENDGYEEVSFGEAAGAGPAEIEYTYDHKDHGPRRVMAAALTPADDTTYIVLSVGPEDDRTAIDETLRKAVTSFQQ</sequence>
<dbReference type="AlphaFoldDB" id="A0A223SBW4"/>
<feature type="region of interest" description="Disordered" evidence="1">
    <location>
        <begin position="1"/>
        <end position="47"/>
    </location>
</feature>
<dbReference type="KEGG" id="ngv:CDO52_24800"/>
<gene>
    <name evidence="2" type="ORF">CDO52_24800</name>
</gene>
<feature type="compositionally biased region" description="Basic and acidic residues" evidence="1">
    <location>
        <begin position="1"/>
        <end position="12"/>
    </location>
</feature>
<keyword evidence="3" id="KW-1185">Reference proteome</keyword>
<feature type="compositionally biased region" description="Basic and acidic residues" evidence="1">
    <location>
        <begin position="24"/>
        <end position="37"/>
    </location>
</feature>
<evidence type="ECO:0000313" key="2">
    <source>
        <dbReference type="EMBL" id="ASU85592.1"/>
    </source>
</evidence>
<evidence type="ECO:0008006" key="4">
    <source>
        <dbReference type="Google" id="ProtNLM"/>
    </source>
</evidence>
<dbReference type="RefSeq" id="WP_017618879.1">
    <property type="nucleotide sequence ID" value="NZ_ANBG01000199.1"/>
</dbReference>
<dbReference type="Gene3D" id="3.40.1000.10">
    <property type="entry name" value="Mog1/PsbP, alpha/beta/alpha sandwich"/>
    <property type="match status" value="1"/>
</dbReference>
<dbReference type="Proteomes" id="UP000215005">
    <property type="component" value="Chromosome"/>
</dbReference>
<feature type="compositionally biased region" description="Polar residues" evidence="1">
    <location>
        <begin position="128"/>
        <end position="143"/>
    </location>
</feature>
<name>A0A223SBW4_9ACTN</name>
<dbReference type="EMBL" id="CP022753">
    <property type="protein sequence ID" value="ASU85592.1"/>
    <property type="molecule type" value="Genomic_DNA"/>
</dbReference>
<feature type="region of interest" description="Disordered" evidence="1">
    <location>
        <begin position="88"/>
        <end position="143"/>
    </location>
</feature>
<evidence type="ECO:0000256" key="1">
    <source>
        <dbReference type="SAM" id="MobiDB-lite"/>
    </source>
</evidence>